<reference evidence="2" key="1">
    <citation type="submission" date="2022-11" db="UniProtKB">
        <authorList>
            <consortium name="WormBaseParasite"/>
        </authorList>
    </citation>
    <scope>IDENTIFICATION</scope>
</reference>
<keyword evidence="1" id="KW-1185">Reference proteome</keyword>
<name>A0A915K385_ROMCU</name>
<dbReference type="AlphaFoldDB" id="A0A915K385"/>
<proteinExistence type="predicted"/>
<dbReference type="Proteomes" id="UP000887565">
    <property type="component" value="Unplaced"/>
</dbReference>
<evidence type="ECO:0000313" key="1">
    <source>
        <dbReference type="Proteomes" id="UP000887565"/>
    </source>
</evidence>
<sequence length="150" mass="17687">MLSNSRNQVVTFNGDAFQEEQIIESQSCRSTHELSSERTTVSTSGLLMLSKDHNDAEKMCILQLKRIDEREKLNRSNTVMMQLKLGYRSQHKLIGKDFLNNVRLNREEMKDKTMVCDINMEKWRMKSIHNIIFQVYPELLVDDVRRTIYS</sequence>
<organism evidence="1 2">
    <name type="scientific">Romanomermis culicivorax</name>
    <name type="common">Nematode worm</name>
    <dbReference type="NCBI Taxonomy" id="13658"/>
    <lineage>
        <taxon>Eukaryota</taxon>
        <taxon>Metazoa</taxon>
        <taxon>Ecdysozoa</taxon>
        <taxon>Nematoda</taxon>
        <taxon>Enoplea</taxon>
        <taxon>Dorylaimia</taxon>
        <taxon>Mermithida</taxon>
        <taxon>Mermithoidea</taxon>
        <taxon>Mermithidae</taxon>
        <taxon>Romanomermis</taxon>
    </lineage>
</organism>
<accession>A0A915K385</accession>
<evidence type="ECO:0000313" key="2">
    <source>
        <dbReference type="WBParaSite" id="nRc.2.0.1.t32293-RA"/>
    </source>
</evidence>
<protein>
    <submittedName>
        <fullName evidence="2">Uncharacterized protein</fullName>
    </submittedName>
</protein>
<dbReference type="WBParaSite" id="nRc.2.0.1.t32293-RA">
    <property type="protein sequence ID" value="nRc.2.0.1.t32293-RA"/>
    <property type="gene ID" value="nRc.2.0.1.g32293"/>
</dbReference>